<dbReference type="Proteomes" id="UP000014115">
    <property type="component" value="Unassembled WGS sequence"/>
</dbReference>
<dbReference type="OrthoDB" id="8781634at2"/>
<dbReference type="RefSeq" id="WP_008490097.1">
    <property type="nucleotide sequence ID" value="NZ_AMRG01000033.1"/>
</dbReference>
<dbReference type="Gene3D" id="1.10.443.10">
    <property type="entry name" value="Intergrase catalytic core"/>
    <property type="match status" value="1"/>
</dbReference>
<proteinExistence type="predicted"/>
<evidence type="ECO:0000259" key="3">
    <source>
        <dbReference type="Pfam" id="PF00589"/>
    </source>
</evidence>
<evidence type="ECO:0000256" key="2">
    <source>
        <dbReference type="ARBA" id="ARBA00023172"/>
    </source>
</evidence>
<evidence type="ECO:0000256" key="1">
    <source>
        <dbReference type="ARBA" id="ARBA00023125"/>
    </source>
</evidence>
<dbReference type="PATRIC" id="fig|740709.3.peg.2665"/>
<dbReference type="GO" id="GO:0006310">
    <property type="term" value="P:DNA recombination"/>
    <property type="evidence" value="ECO:0007669"/>
    <property type="project" value="UniProtKB-KW"/>
</dbReference>
<gene>
    <name evidence="4" type="ORF">A10D4_13263</name>
</gene>
<dbReference type="STRING" id="740709.A10D4_13263"/>
<name>K2K835_9GAMM</name>
<comment type="caution">
    <text evidence="4">The sequence shown here is derived from an EMBL/GenBank/DDBJ whole genome shotgun (WGS) entry which is preliminary data.</text>
</comment>
<dbReference type="GO" id="GO:0003677">
    <property type="term" value="F:DNA binding"/>
    <property type="evidence" value="ECO:0007669"/>
    <property type="project" value="UniProtKB-KW"/>
</dbReference>
<dbReference type="InterPro" id="IPR010998">
    <property type="entry name" value="Integrase_recombinase_N"/>
</dbReference>
<reference evidence="4 5" key="1">
    <citation type="journal article" date="2012" name="J. Bacteriol.">
        <title>Genome Sequence of Idiomarina xiamenensis Type Strain 10-D-4.</title>
        <authorList>
            <person name="Lai Q."/>
            <person name="Wang L."/>
            <person name="Wang W."/>
            <person name="Shao Z."/>
        </authorList>
    </citation>
    <scope>NUCLEOTIDE SEQUENCE [LARGE SCALE GENOMIC DNA]</scope>
    <source>
        <strain evidence="4 5">10-D-4</strain>
    </source>
</reference>
<keyword evidence="2" id="KW-0233">DNA recombination</keyword>
<accession>K2K835</accession>
<feature type="domain" description="Tyr recombinase" evidence="3">
    <location>
        <begin position="183"/>
        <end position="367"/>
    </location>
</feature>
<keyword evidence="1" id="KW-0238">DNA-binding</keyword>
<dbReference type="Gene3D" id="3.30.160.60">
    <property type="entry name" value="Classic Zinc Finger"/>
    <property type="match status" value="1"/>
</dbReference>
<dbReference type="GO" id="GO:0015074">
    <property type="term" value="P:DNA integration"/>
    <property type="evidence" value="ECO:0007669"/>
    <property type="project" value="InterPro"/>
</dbReference>
<organism evidence="4 5">
    <name type="scientific">Idiomarina xiamenensis 10-D-4</name>
    <dbReference type="NCBI Taxonomy" id="740709"/>
    <lineage>
        <taxon>Bacteria</taxon>
        <taxon>Pseudomonadati</taxon>
        <taxon>Pseudomonadota</taxon>
        <taxon>Gammaproteobacteria</taxon>
        <taxon>Alteromonadales</taxon>
        <taxon>Idiomarinaceae</taxon>
        <taxon>Idiomarina</taxon>
    </lineage>
</organism>
<evidence type="ECO:0000313" key="4">
    <source>
        <dbReference type="EMBL" id="EKE79069.1"/>
    </source>
</evidence>
<dbReference type="InterPro" id="IPR011010">
    <property type="entry name" value="DNA_brk_join_enz"/>
</dbReference>
<keyword evidence="5" id="KW-1185">Reference proteome</keyword>
<sequence length="387" mass="44096">MAPRQRTGKNKDLPTGLHTRNVRGKLRYFFIREDGTEKWFPTGVSRADACAAAYEYNRKYRYKSESISERGDKYNKPLSEWLPEVTKRISQEEKLGSNALSTLEKDIGRLQELHGNVMSKRLNLEHVNEFLDTYCAGKSNNVYNRKISFLKKIFDYLCDMSAMDSNPAALKKVKPKEAKVRQRLTLEQYQKILKAAPNWLNIAMRLALQTTHAVLEVSRIKYRDCTWFDKPDVSTGLIVYGVLRIHRQKVATKEASRVAIPITPALKSIIDDSRDNLLSPYVVHRLKTDGNPVAKGLTHETQLTTRLISSTFSQLRDELGVCDHIPFSARPTFHEIRALAIHLYTKQGVDPQARAAHTDSKSTKIYQSGHVNWVEVPAAELSHDMTG</sequence>
<dbReference type="AlphaFoldDB" id="K2K835"/>
<dbReference type="eggNOG" id="COG4974">
    <property type="taxonomic scope" value="Bacteria"/>
</dbReference>
<dbReference type="InterPro" id="IPR002104">
    <property type="entry name" value="Integrase_catalytic"/>
</dbReference>
<dbReference type="Pfam" id="PF00589">
    <property type="entry name" value="Phage_integrase"/>
    <property type="match status" value="1"/>
</dbReference>
<evidence type="ECO:0000313" key="5">
    <source>
        <dbReference type="Proteomes" id="UP000014115"/>
    </source>
</evidence>
<dbReference type="EMBL" id="AMRG01000033">
    <property type="protein sequence ID" value="EKE79069.1"/>
    <property type="molecule type" value="Genomic_DNA"/>
</dbReference>
<dbReference type="SUPFAM" id="SSF56349">
    <property type="entry name" value="DNA breaking-rejoining enzymes"/>
    <property type="match status" value="1"/>
</dbReference>
<protein>
    <submittedName>
        <fullName evidence="4">Integrase</fullName>
    </submittedName>
</protein>
<dbReference type="Gene3D" id="1.10.150.130">
    <property type="match status" value="1"/>
</dbReference>
<dbReference type="InterPro" id="IPR013762">
    <property type="entry name" value="Integrase-like_cat_sf"/>
</dbReference>